<dbReference type="PANTHER" id="PTHR15336">
    <property type="entry name" value="UBIQUINOL-CYTOCHROME C REDUCTASE COMPLEX 7.8 KDA PROTEIN"/>
    <property type="match status" value="1"/>
</dbReference>
<dbReference type="InterPro" id="IPR023184">
    <property type="entry name" value="Ubol_cytC_Rdtase_hinge_dom"/>
</dbReference>
<evidence type="ECO:0000313" key="15">
    <source>
        <dbReference type="Proteomes" id="UP000729402"/>
    </source>
</evidence>
<comment type="caution">
    <text evidence="14">The sequence shown here is derived from an EMBL/GenBank/DDBJ whole genome shotgun (WGS) entry which is preliminary data.</text>
</comment>
<accession>A0A8J5SF27</accession>
<evidence type="ECO:0000256" key="3">
    <source>
        <dbReference type="ARBA" id="ARBA00022448"/>
    </source>
</evidence>
<dbReference type="EMBL" id="JAAALK010000283">
    <property type="protein sequence ID" value="KAG8070948.1"/>
    <property type="molecule type" value="Genomic_DNA"/>
</dbReference>
<dbReference type="GO" id="GO:0005743">
    <property type="term" value="C:mitochondrial inner membrane"/>
    <property type="evidence" value="ECO:0007669"/>
    <property type="project" value="UniProtKB-SubCell"/>
</dbReference>
<dbReference type="Proteomes" id="UP000729402">
    <property type="component" value="Unassembled WGS sequence"/>
</dbReference>
<feature type="region of interest" description="Disordered" evidence="12">
    <location>
        <begin position="1"/>
        <end position="41"/>
    </location>
</feature>
<evidence type="ECO:0000256" key="4">
    <source>
        <dbReference type="ARBA" id="ARBA00022660"/>
    </source>
</evidence>
<keyword evidence="15" id="KW-1185">Reference proteome</keyword>
<keyword evidence="6" id="KW-0249">Electron transport</keyword>
<dbReference type="OrthoDB" id="405848at2759"/>
<evidence type="ECO:0000256" key="8">
    <source>
        <dbReference type="ARBA" id="ARBA00023136"/>
    </source>
</evidence>
<dbReference type="Pfam" id="PF02320">
    <property type="entry name" value="UCR_hinge"/>
    <property type="match status" value="1"/>
</dbReference>
<proteinExistence type="inferred from homology"/>
<dbReference type="InterPro" id="IPR003422">
    <property type="entry name" value="Cyt_b-c1_6"/>
</dbReference>
<evidence type="ECO:0000256" key="6">
    <source>
        <dbReference type="ARBA" id="ARBA00022982"/>
    </source>
</evidence>
<evidence type="ECO:0000256" key="5">
    <source>
        <dbReference type="ARBA" id="ARBA00022792"/>
    </source>
</evidence>
<evidence type="ECO:0000256" key="12">
    <source>
        <dbReference type="SAM" id="MobiDB-lite"/>
    </source>
</evidence>
<protein>
    <recommendedName>
        <fullName evidence="11">Complex III subunit VI</fullName>
    </recommendedName>
    <alternativeName>
        <fullName evidence="10">Mitochondrial hinge protein</fullName>
    </alternativeName>
</protein>
<reference evidence="14" key="2">
    <citation type="submission" date="2021-02" db="EMBL/GenBank/DDBJ databases">
        <authorList>
            <person name="Kimball J.A."/>
            <person name="Haas M.W."/>
            <person name="Macchietto M."/>
            <person name="Kono T."/>
            <person name="Duquette J."/>
            <person name="Shao M."/>
        </authorList>
    </citation>
    <scope>NUCLEOTIDE SEQUENCE</scope>
    <source>
        <tissue evidence="14">Fresh leaf tissue</tissue>
    </source>
</reference>
<feature type="compositionally biased region" description="Low complexity" evidence="12">
    <location>
        <begin position="23"/>
        <end position="41"/>
    </location>
</feature>
<comment type="subcellular location">
    <subcellularLocation>
        <location evidence="1">Mitochondrion inner membrane</location>
        <topology evidence="1">Peripheral membrane protein</topology>
        <orientation evidence="1">Intermembrane side</orientation>
    </subcellularLocation>
</comment>
<dbReference type="AlphaFoldDB" id="A0A8J5SF27"/>
<dbReference type="GO" id="GO:0006122">
    <property type="term" value="P:mitochondrial electron transport, ubiquinol to cytochrome c"/>
    <property type="evidence" value="ECO:0007669"/>
    <property type="project" value="InterPro"/>
</dbReference>
<evidence type="ECO:0000256" key="1">
    <source>
        <dbReference type="ARBA" id="ARBA00004137"/>
    </source>
</evidence>
<gene>
    <name evidence="14" type="ORF">GUJ93_ZPchr0006g45806</name>
</gene>
<name>A0A8J5SF27_ZIZPA</name>
<keyword evidence="8" id="KW-0472">Membrane</keyword>
<dbReference type="PANTHER" id="PTHR15336:SF1">
    <property type="entry name" value="CYTOCHROME B-C1 COMPLEX SUBUNIT 6"/>
    <property type="match status" value="1"/>
</dbReference>
<keyword evidence="7" id="KW-0496">Mitochondrion</keyword>
<keyword evidence="4" id="KW-0679">Respiratory chain</keyword>
<evidence type="ECO:0000256" key="7">
    <source>
        <dbReference type="ARBA" id="ARBA00023128"/>
    </source>
</evidence>
<keyword evidence="9" id="KW-1015">Disulfide bond</keyword>
<reference evidence="14" key="1">
    <citation type="journal article" date="2021" name="bioRxiv">
        <title>Whole Genome Assembly and Annotation of Northern Wild Rice, Zizania palustris L., Supports a Whole Genome Duplication in the Zizania Genus.</title>
        <authorList>
            <person name="Haas M."/>
            <person name="Kono T."/>
            <person name="Macchietto M."/>
            <person name="Millas R."/>
            <person name="McGilp L."/>
            <person name="Shao M."/>
            <person name="Duquette J."/>
            <person name="Hirsch C.N."/>
            <person name="Kimball J."/>
        </authorList>
    </citation>
    <scope>NUCLEOTIDE SEQUENCE</scope>
    <source>
        <tissue evidence="14">Fresh leaf tissue</tissue>
    </source>
</reference>
<feature type="domain" description="Ubiquinol-cytochrome C reductase hinge" evidence="13">
    <location>
        <begin position="66"/>
        <end position="119"/>
    </location>
</feature>
<evidence type="ECO:0000256" key="11">
    <source>
        <dbReference type="ARBA" id="ARBA00076110"/>
    </source>
</evidence>
<dbReference type="FunFam" id="1.10.287.20:FF:000001">
    <property type="entry name" value="Cytochrome b-c1 complex subunit 6"/>
    <property type="match status" value="1"/>
</dbReference>
<evidence type="ECO:0000256" key="2">
    <source>
        <dbReference type="ARBA" id="ARBA00006498"/>
    </source>
</evidence>
<comment type="similarity">
    <text evidence="2">Belongs to the UQCRH/QCR6 family.</text>
</comment>
<evidence type="ECO:0000256" key="10">
    <source>
        <dbReference type="ARBA" id="ARBA00044364"/>
    </source>
</evidence>
<evidence type="ECO:0000313" key="14">
    <source>
        <dbReference type="EMBL" id="KAG8070948.1"/>
    </source>
</evidence>
<sequence>MVGRVQNRARTAHPKGPEPSSPPSSRLSSSLSLPRFSPPSSRSVGIGIVIGSPAAVVRMADEEVSDPKALLEERSKAKCVYQWYEYKKCVKRIEDDETGQKHCTGQYFDYWKCIDKNIAFLGIIIVPLVLRCLQSELCCWVQPVQWRQLMADKRPLAIQFQLQLWNVKSRDQFNKRRASFSGALLGITEFPVRYSHV</sequence>
<organism evidence="14 15">
    <name type="scientific">Zizania palustris</name>
    <name type="common">Northern wild rice</name>
    <dbReference type="NCBI Taxonomy" id="103762"/>
    <lineage>
        <taxon>Eukaryota</taxon>
        <taxon>Viridiplantae</taxon>
        <taxon>Streptophyta</taxon>
        <taxon>Embryophyta</taxon>
        <taxon>Tracheophyta</taxon>
        <taxon>Spermatophyta</taxon>
        <taxon>Magnoliopsida</taxon>
        <taxon>Liliopsida</taxon>
        <taxon>Poales</taxon>
        <taxon>Poaceae</taxon>
        <taxon>BOP clade</taxon>
        <taxon>Oryzoideae</taxon>
        <taxon>Oryzeae</taxon>
        <taxon>Zizaniinae</taxon>
        <taxon>Zizania</taxon>
    </lineage>
</organism>
<evidence type="ECO:0000259" key="13">
    <source>
        <dbReference type="Pfam" id="PF02320"/>
    </source>
</evidence>
<keyword evidence="3" id="KW-0813">Transport</keyword>
<evidence type="ECO:0000256" key="9">
    <source>
        <dbReference type="ARBA" id="ARBA00023157"/>
    </source>
</evidence>
<keyword evidence="5" id="KW-0999">Mitochondrion inner membrane</keyword>